<dbReference type="Pfam" id="PF13456">
    <property type="entry name" value="RVT_3"/>
    <property type="match status" value="1"/>
</dbReference>
<dbReference type="GO" id="GO:0004523">
    <property type="term" value="F:RNA-DNA hybrid ribonuclease activity"/>
    <property type="evidence" value="ECO:0007669"/>
    <property type="project" value="InterPro"/>
</dbReference>
<dbReference type="InterPro" id="IPR002156">
    <property type="entry name" value="RNaseH_domain"/>
</dbReference>
<dbReference type="GO" id="GO:0003676">
    <property type="term" value="F:nucleic acid binding"/>
    <property type="evidence" value="ECO:0007669"/>
    <property type="project" value="InterPro"/>
</dbReference>
<sequence>METAAKIPVCFSMKRYKRRKKYQRLKRSSTNAEDYYDEKEAISMLEAADQYQYHRKGNSWKSKGMVIPKVSGKNTNVEPLRKWRDAYEEMMLCFAARYVHEVETSGLQRDSTISRGLMQIWRPAAPGFVKLNVDASFDSNTNEEGLGAVLRDANGTVIICATSRINLVPDSLFAEMYAIHFGLIVANYNGFLDCFVENDSLVAIRELRKFSPCFLEGGILVGQVRELAALFRLIEFKHVIRMCNRFAYNLAHSDCSVELIMFDMEFLYTFVTQILIK</sequence>
<dbReference type="Proteomes" id="UP000188268">
    <property type="component" value="Unassembled WGS sequence"/>
</dbReference>
<dbReference type="AlphaFoldDB" id="A0A1R3JYS5"/>
<dbReference type="Gene3D" id="3.30.420.10">
    <property type="entry name" value="Ribonuclease H-like superfamily/Ribonuclease H"/>
    <property type="match status" value="1"/>
</dbReference>
<dbReference type="InterPro" id="IPR053151">
    <property type="entry name" value="RNase_H-like"/>
</dbReference>
<dbReference type="SUPFAM" id="SSF53098">
    <property type="entry name" value="Ribonuclease H-like"/>
    <property type="match status" value="1"/>
</dbReference>
<proteinExistence type="predicted"/>
<accession>A0A1R3JYS5</accession>
<dbReference type="InterPro" id="IPR044730">
    <property type="entry name" value="RNase_H-like_dom_plant"/>
</dbReference>
<evidence type="ECO:0000259" key="1">
    <source>
        <dbReference type="Pfam" id="PF13456"/>
    </source>
</evidence>
<name>A0A1R3JYS5_COCAP</name>
<evidence type="ECO:0000313" key="2">
    <source>
        <dbReference type="EMBL" id="OMO99965.1"/>
    </source>
</evidence>
<protein>
    <recommendedName>
        <fullName evidence="1">RNase H type-1 domain-containing protein</fullName>
    </recommendedName>
</protein>
<evidence type="ECO:0000313" key="3">
    <source>
        <dbReference type="Proteomes" id="UP000188268"/>
    </source>
</evidence>
<dbReference type="CDD" id="cd06222">
    <property type="entry name" value="RNase_H_like"/>
    <property type="match status" value="1"/>
</dbReference>
<dbReference type="Gramene" id="OMO99965">
    <property type="protein sequence ID" value="OMO99965"/>
    <property type="gene ID" value="CCACVL1_03522"/>
</dbReference>
<dbReference type="InterPro" id="IPR036397">
    <property type="entry name" value="RNaseH_sf"/>
</dbReference>
<dbReference type="PANTHER" id="PTHR47723:SF19">
    <property type="entry name" value="POLYNUCLEOTIDYL TRANSFERASE, RIBONUCLEASE H-LIKE SUPERFAMILY PROTEIN"/>
    <property type="match status" value="1"/>
</dbReference>
<dbReference type="EMBL" id="AWWV01006740">
    <property type="protein sequence ID" value="OMO99965.1"/>
    <property type="molecule type" value="Genomic_DNA"/>
</dbReference>
<comment type="caution">
    <text evidence="2">The sequence shown here is derived from an EMBL/GenBank/DDBJ whole genome shotgun (WGS) entry which is preliminary data.</text>
</comment>
<feature type="domain" description="RNase H type-1" evidence="1">
    <location>
        <begin position="132"/>
        <end position="252"/>
    </location>
</feature>
<dbReference type="InterPro" id="IPR012337">
    <property type="entry name" value="RNaseH-like_sf"/>
</dbReference>
<gene>
    <name evidence="2" type="ORF">CCACVL1_03522</name>
</gene>
<dbReference type="PANTHER" id="PTHR47723">
    <property type="entry name" value="OS05G0353850 PROTEIN"/>
    <property type="match status" value="1"/>
</dbReference>
<reference evidence="2 3" key="1">
    <citation type="submission" date="2013-09" db="EMBL/GenBank/DDBJ databases">
        <title>Corchorus capsularis genome sequencing.</title>
        <authorList>
            <person name="Alam M."/>
            <person name="Haque M.S."/>
            <person name="Islam M.S."/>
            <person name="Emdad E.M."/>
            <person name="Islam M.M."/>
            <person name="Ahmed B."/>
            <person name="Halim A."/>
            <person name="Hossen Q.M.M."/>
            <person name="Hossain M.Z."/>
            <person name="Ahmed R."/>
            <person name="Khan M.M."/>
            <person name="Islam R."/>
            <person name="Rashid M.M."/>
            <person name="Khan S.A."/>
            <person name="Rahman M.S."/>
            <person name="Alam M."/>
        </authorList>
    </citation>
    <scope>NUCLEOTIDE SEQUENCE [LARGE SCALE GENOMIC DNA]</scope>
    <source>
        <strain evidence="3">cv. CVL-1</strain>
        <tissue evidence="2">Whole seedling</tissue>
    </source>
</reference>
<keyword evidence="3" id="KW-1185">Reference proteome</keyword>
<dbReference type="OrthoDB" id="764584at2759"/>
<organism evidence="2 3">
    <name type="scientific">Corchorus capsularis</name>
    <name type="common">Jute</name>
    <dbReference type="NCBI Taxonomy" id="210143"/>
    <lineage>
        <taxon>Eukaryota</taxon>
        <taxon>Viridiplantae</taxon>
        <taxon>Streptophyta</taxon>
        <taxon>Embryophyta</taxon>
        <taxon>Tracheophyta</taxon>
        <taxon>Spermatophyta</taxon>
        <taxon>Magnoliopsida</taxon>
        <taxon>eudicotyledons</taxon>
        <taxon>Gunneridae</taxon>
        <taxon>Pentapetalae</taxon>
        <taxon>rosids</taxon>
        <taxon>malvids</taxon>
        <taxon>Malvales</taxon>
        <taxon>Malvaceae</taxon>
        <taxon>Grewioideae</taxon>
        <taxon>Apeibeae</taxon>
        <taxon>Corchorus</taxon>
    </lineage>
</organism>